<dbReference type="Proteomes" id="UP001174691">
    <property type="component" value="Unassembled WGS sequence"/>
</dbReference>
<dbReference type="EMBL" id="JANBVN010000315">
    <property type="protein sequence ID" value="KAJ9129662.1"/>
    <property type="molecule type" value="Genomic_DNA"/>
</dbReference>
<keyword evidence="2" id="KW-1185">Reference proteome</keyword>
<evidence type="ECO:0000313" key="2">
    <source>
        <dbReference type="Proteomes" id="UP001174691"/>
    </source>
</evidence>
<sequence length="151" mass="16446">MGGGKVMELVRSCVVAFRREVLMVFGGEGFGWRDEEDGKWIVRGLEVPPAFPGLEDGTLEFSHAEIRACFEGVTGRVGQLVAEGMGRGAEDRVVSNIFLAGCFAESPLLVKAVEDAVRHRGAPRVWARHDCTPLGAVMQARQLDFVNLQTS</sequence>
<accession>A0AA38R1K2</accession>
<comment type="caution">
    <text evidence="1">The sequence shown here is derived from an EMBL/GenBank/DDBJ whole genome shotgun (WGS) entry which is preliminary data.</text>
</comment>
<proteinExistence type="predicted"/>
<organism evidence="1 2">
    <name type="scientific">Coniochaeta hoffmannii</name>
    <dbReference type="NCBI Taxonomy" id="91930"/>
    <lineage>
        <taxon>Eukaryota</taxon>
        <taxon>Fungi</taxon>
        <taxon>Dikarya</taxon>
        <taxon>Ascomycota</taxon>
        <taxon>Pezizomycotina</taxon>
        <taxon>Sordariomycetes</taxon>
        <taxon>Sordariomycetidae</taxon>
        <taxon>Coniochaetales</taxon>
        <taxon>Coniochaetaceae</taxon>
        <taxon>Coniochaeta</taxon>
    </lineage>
</organism>
<name>A0AA38R1K2_9PEZI</name>
<protein>
    <submittedName>
        <fullName evidence="1">Uncharacterized protein</fullName>
    </submittedName>
</protein>
<reference evidence="1" key="1">
    <citation type="submission" date="2022-07" db="EMBL/GenBank/DDBJ databases">
        <title>Fungi with potential for degradation of polypropylene.</title>
        <authorList>
            <person name="Gostincar C."/>
        </authorList>
    </citation>
    <scope>NUCLEOTIDE SEQUENCE</scope>
    <source>
        <strain evidence="1">EXF-13287</strain>
    </source>
</reference>
<evidence type="ECO:0000313" key="1">
    <source>
        <dbReference type="EMBL" id="KAJ9129662.1"/>
    </source>
</evidence>
<gene>
    <name evidence="1" type="ORF">NKR19_g10245</name>
</gene>
<dbReference type="AlphaFoldDB" id="A0AA38R1K2"/>